<dbReference type="EMBL" id="CCKQ01010320">
    <property type="protein sequence ID" value="CDW81837.1"/>
    <property type="molecule type" value="Genomic_DNA"/>
</dbReference>
<proteinExistence type="predicted"/>
<name>A0A078AK55_STYLE</name>
<organism evidence="1 2">
    <name type="scientific">Stylonychia lemnae</name>
    <name type="common">Ciliate</name>
    <dbReference type="NCBI Taxonomy" id="5949"/>
    <lineage>
        <taxon>Eukaryota</taxon>
        <taxon>Sar</taxon>
        <taxon>Alveolata</taxon>
        <taxon>Ciliophora</taxon>
        <taxon>Intramacronucleata</taxon>
        <taxon>Spirotrichea</taxon>
        <taxon>Stichotrichia</taxon>
        <taxon>Sporadotrichida</taxon>
        <taxon>Oxytrichidae</taxon>
        <taxon>Stylonychinae</taxon>
        <taxon>Stylonychia</taxon>
    </lineage>
</organism>
<sequence length="204" mass="23793">MDDYDLQQLDLSKISSYKSTLNVQLIRTVNKLAGIRKKRIALQSQQSQYGQENKDQSFEVIDEIQQIQEVKPIAQKLELDQKFDQNEEEQLISNKIEAIRENMILNERIQQQTEQKAKQILEQYEIDLQVKGQEFKSKFLTQIRGDGNLTFDFEGKPLAVRQPILRPLKDESTPTLIKEEVTLQLQHLSLVKVGISSNRYQFTI</sequence>
<accession>A0A078AK55</accession>
<dbReference type="InParanoid" id="A0A078AK55"/>
<protein>
    <submittedName>
        <fullName evidence="1">Uncharacterized protein</fullName>
    </submittedName>
</protein>
<dbReference type="AlphaFoldDB" id="A0A078AK55"/>
<gene>
    <name evidence="1" type="primary">Contig12345.g13176</name>
    <name evidence="1" type="ORF">STYLEM_10861</name>
</gene>
<evidence type="ECO:0000313" key="2">
    <source>
        <dbReference type="Proteomes" id="UP000039865"/>
    </source>
</evidence>
<dbReference type="Proteomes" id="UP000039865">
    <property type="component" value="Unassembled WGS sequence"/>
</dbReference>
<evidence type="ECO:0000313" key="1">
    <source>
        <dbReference type="EMBL" id="CDW81837.1"/>
    </source>
</evidence>
<reference evidence="1 2" key="1">
    <citation type="submission" date="2014-06" db="EMBL/GenBank/DDBJ databases">
        <authorList>
            <person name="Swart Estienne"/>
        </authorList>
    </citation>
    <scope>NUCLEOTIDE SEQUENCE [LARGE SCALE GENOMIC DNA]</scope>
    <source>
        <strain evidence="1 2">130c</strain>
    </source>
</reference>
<keyword evidence="2" id="KW-1185">Reference proteome</keyword>